<protein>
    <submittedName>
        <fullName evidence="1">Uncharacterized protein</fullName>
    </submittedName>
</protein>
<name>A0A7J6TU24_PEROL</name>
<sequence length="282" mass="31073">PSRVLQHWRDRGIIIGVKNINNLPPEVTRFLREEKAPQLSVNEQLLRRFTLPCAEVMSLEGVLFVAGLPGSEASTHRLAKNLAAHLGAECQQLRYGPTANECFEKDGMAGRLVIWTTCIEDSLAYLITLTSKIDFVGLIVALLDPETYFPAGRDRRLRNPLVGRLVRLCKAIAMPDPGSASEAERAIQTDLKRICSGVPLIACGTERPVDIINELKESRSMSCLYPARERASLLATKPQSVVLIELELPATGAGAALSRARLSRLCRHLGAGYEGRYLDPEY</sequence>
<organism evidence="1 2">
    <name type="scientific">Perkinsus olseni</name>
    <name type="common">Perkinsus atlanticus</name>
    <dbReference type="NCBI Taxonomy" id="32597"/>
    <lineage>
        <taxon>Eukaryota</taxon>
        <taxon>Sar</taxon>
        <taxon>Alveolata</taxon>
        <taxon>Perkinsozoa</taxon>
        <taxon>Perkinsea</taxon>
        <taxon>Perkinsida</taxon>
        <taxon>Perkinsidae</taxon>
        <taxon>Perkinsus</taxon>
    </lineage>
</organism>
<dbReference type="Proteomes" id="UP000574390">
    <property type="component" value="Unassembled WGS sequence"/>
</dbReference>
<feature type="non-terminal residue" evidence="1">
    <location>
        <position position="1"/>
    </location>
</feature>
<reference evidence="1 2" key="1">
    <citation type="submission" date="2020-04" db="EMBL/GenBank/DDBJ databases">
        <title>Perkinsus olseni comparative genomics.</title>
        <authorList>
            <person name="Bogema D.R."/>
        </authorList>
    </citation>
    <scope>NUCLEOTIDE SEQUENCE [LARGE SCALE GENOMIC DNA]</scope>
    <source>
        <strain evidence="1">ATCC PRA-205</strain>
    </source>
</reference>
<feature type="non-terminal residue" evidence="1">
    <location>
        <position position="282"/>
    </location>
</feature>
<proteinExistence type="predicted"/>
<gene>
    <name evidence="1" type="ORF">FOZ62_009841</name>
</gene>
<accession>A0A7J6TU24</accession>
<dbReference type="EMBL" id="JABANM010004836">
    <property type="protein sequence ID" value="KAF4748625.1"/>
    <property type="molecule type" value="Genomic_DNA"/>
</dbReference>
<dbReference type="AlphaFoldDB" id="A0A7J6TU24"/>
<evidence type="ECO:0000313" key="1">
    <source>
        <dbReference type="EMBL" id="KAF4748625.1"/>
    </source>
</evidence>
<comment type="caution">
    <text evidence="1">The sequence shown here is derived from an EMBL/GenBank/DDBJ whole genome shotgun (WGS) entry which is preliminary data.</text>
</comment>
<evidence type="ECO:0000313" key="2">
    <source>
        <dbReference type="Proteomes" id="UP000574390"/>
    </source>
</evidence>